<dbReference type="OrthoDB" id="3056056at2759"/>
<feature type="compositionally biased region" description="Basic and acidic residues" evidence="1">
    <location>
        <begin position="311"/>
        <end position="338"/>
    </location>
</feature>
<keyword evidence="3" id="KW-1185">Reference proteome</keyword>
<feature type="compositionally biased region" description="Polar residues" evidence="1">
    <location>
        <begin position="342"/>
        <end position="364"/>
    </location>
</feature>
<gene>
    <name evidence="2" type="ORF">GALMADRAFT_259268</name>
</gene>
<evidence type="ECO:0000256" key="1">
    <source>
        <dbReference type="SAM" id="MobiDB-lite"/>
    </source>
</evidence>
<feature type="compositionally biased region" description="Polar residues" evidence="1">
    <location>
        <begin position="276"/>
        <end position="285"/>
    </location>
</feature>
<name>A0A067SIA7_GALM3</name>
<dbReference type="Proteomes" id="UP000027222">
    <property type="component" value="Unassembled WGS sequence"/>
</dbReference>
<protein>
    <submittedName>
        <fullName evidence="2">Uncharacterized protein</fullName>
    </submittedName>
</protein>
<sequence>MASTPNGHAPLPELDLVGIARTTRKTLDRLASFSNMQSSSEPLPLLTKISEKILGLIHLIDSSMLTAQLGYQLATDAMILCDPEETDWDADVSVESLRSISVKGCEMSKAVMEGFRDVNQAVYKIAASTKDNMFIVVVPPDPSHSDTMKIHLKDIGTGLVANLNLISAFSRDMTSVAGWWTNVNEDLASESPRLLPSTAETTTGSDSAQKFARWLTIKDGFQQYYNLINVAHAKYPNLLTSSSTAWKSVASARSPGASSIGHDDYEGHPSLPPPSGNAQTQSSKQTGMQALAGMFRLGRKSRASPGMSIPRVHEKNAKMGDKGKNKEENQPREEDIPRPEIGNSSNLTTSRPNSVSSSRPTTLRSGHVGREQAADRLKFSLSCCSANLFSDGVGQLGHHGFLLR</sequence>
<evidence type="ECO:0000313" key="3">
    <source>
        <dbReference type="Proteomes" id="UP000027222"/>
    </source>
</evidence>
<feature type="region of interest" description="Disordered" evidence="1">
    <location>
        <begin position="301"/>
        <end position="369"/>
    </location>
</feature>
<dbReference type="EMBL" id="KL142423">
    <property type="protein sequence ID" value="KDR66473.1"/>
    <property type="molecule type" value="Genomic_DNA"/>
</dbReference>
<dbReference type="AlphaFoldDB" id="A0A067SIA7"/>
<proteinExistence type="predicted"/>
<dbReference type="HOGENOM" id="CLU_681598_0_0_1"/>
<feature type="region of interest" description="Disordered" evidence="1">
    <location>
        <begin position="253"/>
        <end position="285"/>
    </location>
</feature>
<organism evidence="2 3">
    <name type="scientific">Galerina marginata (strain CBS 339.88)</name>
    <dbReference type="NCBI Taxonomy" id="685588"/>
    <lineage>
        <taxon>Eukaryota</taxon>
        <taxon>Fungi</taxon>
        <taxon>Dikarya</taxon>
        <taxon>Basidiomycota</taxon>
        <taxon>Agaricomycotina</taxon>
        <taxon>Agaricomycetes</taxon>
        <taxon>Agaricomycetidae</taxon>
        <taxon>Agaricales</taxon>
        <taxon>Agaricineae</taxon>
        <taxon>Strophariaceae</taxon>
        <taxon>Galerina</taxon>
    </lineage>
</organism>
<accession>A0A067SIA7</accession>
<evidence type="ECO:0000313" key="2">
    <source>
        <dbReference type="EMBL" id="KDR66473.1"/>
    </source>
</evidence>
<reference evidence="3" key="1">
    <citation type="journal article" date="2014" name="Proc. Natl. Acad. Sci. U.S.A.">
        <title>Extensive sampling of basidiomycete genomes demonstrates inadequacy of the white-rot/brown-rot paradigm for wood decay fungi.</title>
        <authorList>
            <person name="Riley R."/>
            <person name="Salamov A.A."/>
            <person name="Brown D.W."/>
            <person name="Nagy L.G."/>
            <person name="Floudas D."/>
            <person name="Held B.W."/>
            <person name="Levasseur A."/>
            <person name="Lombard V."/>
            <person name="Morin E."/>
            <person name="Otillar R."/>
            <person name="Lindquist E.A."/>
            <person name="Sun H."/>
            <person name="LaButti K.M."/>
            <person name="Schmutz J."/>
            <person name="Jabbour D."/>
            <person name="Luo H."/>
            <person name="Baker S.E."/>
            <person name="Pisabarro A.G."/>
            <person name="Walton J.D."/>
            <person name="Blanchette R.A."/>
            <person name="Henrissat B."/>
            <person name="Martin F."/>
            <person name="Cullen D."/>
            <person name="Hibbett D.S."/>
            <person name="Grigoriev I.V."/>
        </authorList>
    </citation>
    <scope>NUCLEOTIDE SEQUENCE [LARGE SCALE GENOMIC DNA]</scope>
    <source>
        <strain evidence="3">CBS 339.88</strain>
    </source>
</reference>